<dbReference type="Proteomes" id="UP001233999">
    <property type="component" value="Unassembled WGS sequence"/>
</dbReference>
<sequence length="54" mass="6443">TEQYLIMTIIVIRHRRYSDLQYEFTKKRKHLECIQQIASSSLTSTIPRKAFIVS</sequence>
<gene>
    <name evidence="1" type="ORF">L9F63_005039</name>
</gene>
<evidence type="ECO:0000313" key="2">
    <source>
        <dbReference type="Proteomes" id="UP001233999"/>
    </source>
</evidence>
<comment type="caution">
    <text evidence="1">The sequence shown here is derived from an EMBL/GenBank/DDBJ whole genome shotgun (WGS) entry which is preliminary data.</text>
</comment>
<name>A0AAD7ZDL8_DIPPU</name>
<feature type="non-terminal residue" evidence="1">
    <location>
        <position position="54"/>
    </location>
</feature>
<keyword evidence="2" id="KW-1185">Reference proteome</keyword>
<evidence type="ECO:0000313" key="1">
    <source>
        <dbReference type="EMBL" id="KAJ9578750.1"/>
    </source>
</evidence>
<proteinExistence type="predicted"/>
<feature type="non-terminal residue" evidence="1">
    <location>
        <position position="1"/>
    </location>
</feature>
<protein>
    <submittedName>
        <fullName evidence="1">Uncharacterized protein</fullName>
    </submittedName>
</protein>
<organism evidence="1 2">
    <name type="scientific">Diploptera punctata</name>
    <name type="common">Pacific beetle cockroach</name>
    <dbReference type="NCBI Taxonomy" id="6984"/>
    <lineage>
        <taxon>Eukaryota</taxon>
        <taxon>Metazoa</taxon>
        <taxon>Ecdysozoa</taxon>
        <taxon>Arthropoda</taxon>
        <taxon>Hexapoda</taxon>
        <taxon>Insecta</taxon>
        <taxon>Pterygota</taxon>
        <taxon>Neoptera</taxon>
        <taxon>Polyneoptera</taxon>
        <taxon>Dictyoptera</taxon>
        <taxon>Blattodea</taxon>
        <taxon>Blaberoidea</taxon>
        <taxon>Blaberidae</taxon>
        <taxon>Diplopterinae</taxon>
        <taxon>Diploptera</taxon>
    </lineage>
</organism>
<dbReference type="EMBL" id="JASPKZ010008863">
    <property type="protein sequence ID" value="KAJ9578750.1"/>
    <property type="molecule type" value="Genomic_DNA"/>
</dbReference>
<accession>A0AAD7ZDL8</accession>
<reference evidence="1" key="1">
    <citation type="journal article" date="2023" name="IScience">
        <title>Live-bearing cockroach genome reveals convergent evolutionary mechanisms linked to viviparity in insects and beyond.</title>
        <authorList>
            <person name="Fouks B."/>
            <person name="Harrison M.C."/>
            <person name="Mikhailova A.A."/>
            <person name="Marchal E."/>
            <person name="English S."/>
            <person name="Carruthers M."/>
            <person name="Jennings E.C."/>
            <person name="Chiamaka E.L."/>
            <person name="Frigard R.A."/>
            <person name="Pippel M."/>
            <person name="Attardo G.M."/>
            <person name="Benoit J.B."/>
            <person name="Bornberg-Bauer E."/>
            <person name="Tobe S.S."/>
        </authorList>
    </citation>
    <scope>NUCLEOTIDE SEQUENCE</scope>
    <source>
        <strain evidence="1">Stay&amp;Tobe</strain>
    </source>
</reference>
<dbReference type="AlphaFoldDB" id="A0AAD7ZDL8"/>
<reference evidence="1" key="2">
    <citation type="submission" date="2023-05" db="EMBL/GenBank/DDBJ databases">
        <authorList>
            <person name="Fouks B."/>
        </authorList>
    </citation>
    <scope>NUCLEOTIDE SEQUENCE</scope>
    <source>
        <strain evidence="1">Stay&amp;Tobe</strain>
        <tissue evidence="1">Testes</tissue>
    </source>
</reference>